<dbReference type="PANTHER" id="PTHR42751">
    <property type="entry name" value="SODIUM/HYDROGEN EXCHANGER FAMILY/TRKA DOMAIN PROTEIN"/>
    <property type="match status" value="1"/>
</dbReference>
<evidence type="ECO:0000256" key="8">
    <source>
        <dbReference type="SAM" id="Phobius"/>
    </source>
</evidence>
<accession>A0A2M9G108</accession>
<dbReference type="Gene3D" id="1.20.1530.20">
    <property type="match status" value="1"/>
</dbReference>
<evidence type="ECO:0000256" key="5">
    <source>
        <dbReference type="ARBA" id="ARBA00022989"/>
    </source>
</evidence>
<keyword evidence="6 8" id="KW-0472">Membrane</keyword>
<keyword evidence="5 8" id="KW-1133">Transmembrane helix</keyword>
<dbReference type="OrthoDB" id="9781411at2"/>
<evidence type="ECO:0000313" key="11">
    <source>
        <dbReference type="Proteomes" id="UP000229498"/>
    </source>
</evidence>
<comment type="caution">
    <text evidence="10">The sequence shown here is derived from an EMBL/GenBank/DDBJ whole genome shotgun (WGS) entry which is preliminary data.</text>
</comment>
<feature type="transmembrane region" description="Helical" evidence="8">
    <location>
        <begin position="241"/>
        <end position="258"/>
    </location>
</feature>
<dbReference type="GO" id="GO:0016020">
    <property type="term" value="C:membrane"/>
    <property type="evidence" value="ECO:0007669"/>
    <property type="project" value="UniProtKB-SubCell"/>
</dbReference>
<dbReference type="EMBL" id="PHIG01000033">
    <property type="protein sequence ID" value="PJK29407.1"/>
    <property type="molecule type" value="Genomic_DNA"/>
</dbReference>
<comment type="similarity">
    <text evidence="2">Belongs to the monovalent cation:proton antiporter 2 (CPA2) transporter (TC 2.A.37) family.</text>
</comment>
<evidence type="ECO:0000256" key="6">
    <source>
        <dbReference type="ARBA" id="ARBA00023136"/>
    </source>
</evidence>
<evidence type="ECO:0000256" key="3">
    <source>
        <dbReference type="ARBA" id="ARBA00022448"/>
    </source>
</evidence>
<keyword evidence="4 8" id="KW-0812">Transmembrane</keyword>
<gene>
    <name evidence="10" type="ORF">CVT23_12465</name>
</gene>
<evidence type="ECO:0000259" key="9">
    <source>
        <dbReference type="Pfam" id="PF00999"/>
    </source>
</evidence>
<evidence type="ECO:0000256" key="7">
    <source>
        <dbReference type="SAM" id="MobiDB-lite"/>
    </source>
</evidence>
<evidence type="ECO:0000256" key="2">
    <source>
        <dbReference type="ARBA" id="ARBA00005551"/>
    </source>
</evidence>
<feature type="transmembrane region" description="Helical" evidence="8">
    <location>
        <begin position="83"/>
        <end position="104"/>
    </location>
</feature>
<dbReference type="InterPro" id="IPR006153">
    <property type="entry name" value="Cation/H_exchanger_TM"/>
</dbReference>
<dbReference type="Proteomes" id="UP000229498">
    <property type="component" value="Unassembled WGS sequence"/>
</dbReference>
<evidence type="ECO:0000313" key="10">
    <source>
        <dbReference type="EMBL" id="PJK29407.1"/>
    </source>
</evidence>
<feature type="transmembrane region" description="Helical" evidence="8">
    <location>
        <begin position="295"/>
        <end position="317"/>
    </location>
</feature>
<feature type="region of interest" description="Disordered" evidence="7">
    <location>
        <begin position="431"/>
        <end position="474"/>
    </location>
</feature>
<dbReference type="GO" id="GO:0015297">
    <property type="term" value="F:antiporter activity"/>
    <property type="evidence" value="ECO:0007669"/>
    <property type="project" value="InterPro"/>
</dbReference>
<keyword evidence="11" id="KW-1185">Reference proteome</keyword>
<feature type="transmembrane region" description="Helical" evidence="8">
    <location>
        <begin position="270"/>
        <end position="289"/>
    </location>
</feature>
<feature type="transmembrane region" description="Helical" evidence="8">
    <location>
        <begin position="358"/>
        <end position="377"/>
    </location>
</feature>
<feature type="transmembrane region" description="Helical" evidence="8">
    <location>
        <begin position="55"/>
        <end position="76"/>
    </location>
</feature>
<feature type="transmembrane region" description="Helical" evidence="8">
    <location>
        <begin position="30"/>
        <end position="49"/>
    </location>
</feature>
<feature type="transmembrane region" description="Helical" evidence="8">
    <location>
        <begin position="110"/>
        <end position="134"/>
    </location>
</feature>
<dbReference type="Pfam" id="PF00999">
    <property type="entry name" value="Na_H_Exchanger"/>
    <property type="match status" value="1"/>
</dbReference>
<comment type="subcellular location">
    <subcellularLocation>
        <location evidence="1">Membrane</location>
        <topology evidence="1">Multi-pass membrane protein</topology>
    </subcellularLocation>
</comment>
<dbReference type="RefSeq" id="WP_109792051.1">
    <property type="nucleotide sequence ID" value="NZ_PHIG01000033.1"/>
</dbReference>
<evidence type="ECO:0000256" key="4">
    <source>
        <dbReference type="ARBA" id="ARBA00022692"/>
    </source>
</evidence>
<protein>
    <submittedName>
        <fullName evidence="10">Cation/H(+) antiporter</fullName>
    </submittedName>
</protein>
<feature type="domain" description="Cation/H+ exchanger transmembrane" evidence="9">
    <location>
        <begin position="15"/>
        <end position="373"/>
    </location>
</feature>
<dbReference type="InterPro" id="IPR038770">
    <property type="entry name" value="Na+/solute_symporter_sf"/>
</dbReference>
<dbReference type="AlphaFoldDB" id="A0A2M9G108"/>
<organism evidence="10 11">
    <name type="scientific">Minwuia thermotolerans</name>
    <dbReference type="NCBI Taxonomy" id="2056226"/>
    <lineage>
        <taxon>Bacteria</taxon>
        <taxon>Pseudomonadati</taxon>
        <taxon>Pseudomonadota</taxon>
        <taxon>Alphaproteobacteria</taxon>
        <taxon>Minwuiales</taxon>
        <taxon>Minwuiaceae</taxon>
        <taxon>Minwuia</taxon>
    </lineage>
</organism>
<keyword evidence="3" id="KW-0813">Transport</keyword>
<proteinExistence type="inferred from homology"/>
<feature type="transmembrane region" description="Helical" evidence="8">
    <location>
        <begin position="146"/>
        <end position="167"/>
    </location>
</feature>
<name>A0A2M9G108_9PROT</name>
<feature type="transmembrane region" description="Helical" evidence="8">
    <location>
        <begin position="6"/>
        <end position="23"/>
    </location>
</feature>
<evidence type="ECO:0000256" key="1">
    <source>
        <dbReference type="ARBA" id="ARBA00004141"/>
    </source>
</evidence>
<dbReference type="GO" id="GO:1902600">
    <property type="term" value="P:proton transmembrane transport"/>
    <property type="evidence" value="ECO:0007669"/>
    <property type="project" value="InterPro"/>
</dbReference>
<feature type="transmembrane region" description="Helical" evidence="8">
    <location>
        <begin position="324"/>
        <end position="346"/>
    </location>
</feature>
<reference evidence="10 11" key="1">
    <citation type="submission" date="2017-11" db="EMBL/GenBank/DDBJ databases">
        <title>Draft genome sequence of Rhizobiales bacterium SY3-13.</title>
        <authorList>
            <person name="Sun C."/>
        </authorList>
    </citation>
    <scope>NUCLEOTIDE SEQUENCE [LARGE SCALE GENOMIC DNA]</scope>
    <source>
        <strain evidence="10 11">SY3-13</strain>
    </source>
</reference>
<sequence>MHEQELINLAIVAVAALACGLAFSRMRQPVVVGYIAAGIVLGPSLLGVIGDRDEVEFIAELGVLMLLFLIGMELSLRSFRRVWRLAVTVAGLQVLLGVGTAWLIGAASGWTPQVALIVGFGLSLSSTAVAIKILEDIGELRSDVGRLAVGVLVAQDLAVVPMLIIVSEMGREGAGPADAALPVIVAVAILVGVVFLLSRRKREHLPFAHWITDNADLAAMGGLAICFAGAAVSGVLGLSPAYGAFVGGLVVGNTIERGKMISAVQPIQSVLLMVFFLSIGLLLDLGFIYENLAVVLGLLLLVTLTKTAANIGIFRMLGEPWPRAWLAGTVIGQVGEFSFILVAAGAAAGVVDGYSRDLMTSVIVLSLISSPFVLFSARRMARVKWRRVRTFEDFLGAVYFRGRGRRAPAAAAPRPGRVSMTLGDYSRGEVDRLMRRVRPKRGGAAGDGEDGSGGGAAGGARGGERGDARPNAGN</sequence>
<feature type="compositionally biased region" description="Gly residues" evidence="7">
    <location>
        <begin position="443"/>
        <end position="461"/>
    </location>
</feature>
<feature type="transmembrane region" description="Helical" evidence="8">
    <location>
        <begin position="179"/>
        <end position="197"/>
    </location>
</feature>
<dbReference type="PANTHER" id="PTHR42751:SF3">
    <property type="entry name" value="SODIUM_GLUTAMATE SYMPORTER"/>
    <property type="match status" value="1"/>
</dbReference>